<name>A0A8J3Z8X4_9ACTN</name>
<comment type="caution">
    <text evidence="6">The sequence shown here is derived from an EMBL/GenBank/DDBJ whole genome shotgun (WGS) entry which is preliminary data.</text>
</comment>
<dbReference type="SUPFAM" id="SSF50129">
    <property type="entry name" value="GroES-like"/>
    <property type="match status" value="1"/>
</dbReference>
<evidence type="ECO:0000313" key="7">
    <source>
        <dbReference type="Proteomes" id="UP000612585"/>
    </source>
</evidence>
<keyword evidence="3" id="KW-0862">Zinc</keyword>
<organism evidence="6 7">
    <name type="scientific">Virgisporangium aurantiacum</name>
    <dbReference type="NCBI Taxonomy" id="175570"/>
    <lineage>
        <taxon>Bacteria</taxon>
        <taxon>Bacillati</taxon>
        <taxon>Actinomycetota</taxon>
        <taxon>Actinomycetes</taxon>
        <taxon>Micromonosporales</taxon>
        <taxon>Micromonosporaceae</taxon>
        <taxon>Virgisporangium</taxon>
    </lineage>
</organism>
<dbReference type="InterPro" id="IPR013149">
    <property type="entry name" value="ADH-like_C"/>
</dbReference>
<dbReference type="EMBL" id="BOPG01000031">
    <property type="protein sequence ID" value="GIJ57435.1"/>
    <property type="molecule type" value="Genomic_DNA"/>
</dbReference>
<evidence type="ECO:0000259" key="5">
    <source>
        <dbReference type="SMART" id="SM00829"/>
    </source>
</evidence>
<dbReference type="GO" id="GO:0016491">
    <property type="term" value="F:oxidoreductase activity"/>
    <property type="evidence" value="ECO:0007669"/>
    <property type="project" value="UniProtKB-KW"/>
</dbReference>
<keyword evidence="4" id="KW-0560">Oxidoreductase</keyword>
<protein>
    <submittedName>
        <fullName evidence="6">Galactitol-1-phosphate 5-dehydrogenase</fullName>
    </submittedName>
</protein>
<dbReference type="SMART" id="SM00829">
    <property type="entry name" value="PKS_ER"/>
    <property type="match status" value="1"/>
</dbReference>
<sequence length="324" mass="33256">MRALVFRGPSDLVVADRPDPVPDAGEVLLRIVATGICGSDLHGYTGENGRRHPGQVMGHETVARTADTGRLVTVNPVMGCGDCPACAAGTEQLCARRRVIGVDPSVSSAFAELMVAPAANVVPLPDDLPEEYGALVEPLAVGHHAALRGQVGAGDRVLVVGGGPIGQAAALAARRAGATAIAVSEPSASRRALVDRLGFAAVEPGALADLDPVTVVLDAVGSTASLRDGLAASTLGARIVLVGMNAPQVSLSAYEISTQERSIVGSFCYTSREFADTAAWVASRPPGLESLVDDQVPFDEAPRAFARLASGELDASKVLVRCQP</sequence>
<comment type="cofactor">
    <cofactor evidence="1">
        <name>Zn(2+)</name>
        <dbReference type="ChEBI" id="CHEBI:29105"/>
    </cofactor>
</comment>
<keyword evidence="2" id="KW-0479">Metal-binding</keyword>
<dbReference type="InterPro" id="IPR020843">
    <property type="entry name" value="ER"/>
</dbReference>
<dbReference type="PANTHER" id="PTHR43401">
    <property type="entry name" value="L-THREONINE 3-DEHYDROGENASE"/>
    <property type="match status" value="1"/>
</dbReference>
<feature type="domain" description="Enoyl reductase (ER)" evidence="5">
    <location>
        <begin position="8"/>
        <end position="320"/>
    </location>
</feature>
<keyword evidence="7" id="KW-1185">Reference proteome</keyword>
<dbReference type="RefSeq" id="WP_203996765.1">
    <property type="nucleotide sequence ID" value="NZ_BOPG01000031.1"/>
</dbReference>
<dbReference type="Proteomes" id="UP000612585">
    <property type="component" value="Unassembled WGS sequence"/>
</dbReference>
<dbReference type="GO" id="GO:0046872">
    <property type="term" value="F:metal ion binding"/>
    <property type="evidence" value="ECO:0007669"/>
    <property type="project" value="UniProtKB-KW"/>
</dbReference>
<dbReference type="InterPro" id="IPR013154">
    <property type="entry name" value="ADH-like_N"/>
</dbReference>
<dbReference type="InterPro" id="IPR011032">
    <property type="entry name" value="GroES-like_sf"/>
</dbReference>
<dbReference type="InterPro" id="IPR050129">
    <property type="entry name" value="Zn_alcohol_dh"/>
</dbReference>
<accession>A0A8J3Z8X4</accession>
<gene>
    <name evidence="6" type="primary">adh_2</name>
    <name evidence="6" type="ORF">Vau01_049510</name>
</gene>
<evidence type="ECO:0000313" key="6">
    <source>
        <dbReference type="EMBL" id="GIJ57435.1"/>
    </source>
</evidence>
<evidence type="ECO:0000256" key="1">
    <source>
        <dbReference type="ARBA" id="ARBA00001947"/>
    </source>
</evidence>
<dbReference type="SUPFAM" id="SSF51735">
    <property type="entry name" value="NAD(P)-binding Rossmann-fold domains"/>
    <property type="match status" value="1"/>
</dbReference>
<dbReference type="AlphaFoldDB" id="A0A8J3Z8X4"/>
<evidence type="ECO:0000256" key="3">
    <source>
        <dbReference type="ARBA" id="ARBA00022833"/>
    </source>
</evidence>
<dbReference type="Gene3D" id="3.40.50.720">
    <property type="entry name" value="NAD(P)-binding Rossmann-like Domain"/>
    <property type="match status" value="1"/>
</dbReference>
<dbReference type="Gene3D" id="3.90.180.10">
    <property type="entry name" value="Medium-chain alcohol dehydrogenases, catalytic domain"/>
    <property type="match status" value="1"/>
</dbReference>
<dbReference type="PANTHER" id="PTHR43401:SF2">
    <property type="entry name" value="L-THREONINE 3-DEHYDROGENASE"/>
    <property type="match status" value="1"/>
</dbReference>
<dbReference type="Pfam" id="PF08240">
    <property type="entry name" value="ADH_N"/>
    <property type="match status" value="1"/>
</dbReference>
<evidence type="ECO:0000256" key="2">
    <source>
        <dbReference type="ARBA" id="ARBA00022723"/>
    </source>
</evidence>
<evidence type="ECO:0000256" key="4">
    <source>
        <dbReference type="ARBA" id="ARBA00023002"/>
    </source>
</evidence>
<dbReference type="InterPro" id="IPR036291">
    <property type="entry name" value="NAD(P)-bd_dom_sf"/>
</dbReference>
<reference evidence="6" key="1">
    <citation type="submission" date="2021-01" db="EMBL/GenBank/DDBJ databases">
        <title>Whole genome shotgun sequence of Virgisporangium aurantiacum NBRC 16421.</title>
        <authorList>
            <person name="Komaki H."/>
            <person name="Tamura T."/>
        </authorList>
    </citation>
    <scope>NUCLEOTIDE SEQUENCE</scope>
    <source>
        <strain evidence="6">NBRC 16421</strain>
    </source>
</reference>
<dbReference type="Pfam" id="PF00107">
    <property type="entry name" value="ADH_zinc_N"/>
    <property type="match status" value="1"/>
</dbReference>
<proteinExistence type="predicted"/>